<comment type="caution">
    <text evidence="3">The sequence shown here is derived from an EMBL/GenBank/DDBJ whole genome shotgun (WGS) entry which is preliminary data.</text>
</comment>
<dbReference type="GO" id="GO:0016887">
    <property type="term" value="F:ATP hydrolysis activity"/>
    <property type="evidence" value="ECO:0007669"/>
    <property type="project" value="InterPro"/>
</dbReference>
<evidence type="ECO:0000313" key="4">
    <source>
        <dbReference type="Proteomes" id="UP000075502"/>
    </source>
</evidence>
<dbReference type="EMBL" id="JELX01000651">
    <property type="protein sequence ID" value="KYF63054.1"/>
    <property type="molecule type" value="Genomic_DNA"/>
</dbReference>
<dbReference type="CDD" id="cd19481">
    <property type="entry name" value="RecA-like_protease"/>
    <property type="match status" value="1"/>
</dbReference>
<protein>
    <recommendedName>
        <fullName evidence="1">AAA+ ATPase domain-containing protein</fullName>
    </recommendedName>
</protein>
<dbReference type="PANTHER" id="PTHR23077">
    <property type="entry name" value="AAA-FAMILY ATPASE"/>
    <property type="match status" value="1"/>
</dbReference>
<dbReference type="EMBL" id="JEME01000426">
    <property type="protein sequence ID" value="KYG10186.1"/>
    <property type="molecule type" value="Genomic_DNA"/>
</dbReference>
<dbReference type="InterPro" id="IPR003959">
    <property type="entry name" value="ATPase_AAA_core"/>
</dbReference>
<evidence type="ECO:0000313" key="5">
    <source>
        <dbReference type="Proteomes" id="UP000075604"/>
    </source>
</evidence>
<dbReference type="InterPro" id="IPR027417">
    <property type="entry name" value="P-loop_NTPase"/>
</dbReference>
<feature type="domain" description="AAA+ ATPase" evidence="1">
    <location>
        <begin position="121"/>
        <end position="253"/>
    </location>
</feature>
<dbReference type="InterPro" id="IPR050168">
    <property type="entry name" value="AAA_ATPase_domain"/>
</dbReference>
<dbReference type="Proteomes" id="UP000075502">
    <property type="component" value="Unassembled WGS sequence"/>
</dbReference>
<dbReference type="PANTHER" id="PTHR23077:SF198">
    <property type="entry name" value="ATP-DEPENDENT ZINC METALLOPROTEASE FTSH"/>
    <property type="match status" value="1"/>
</dbReference>
<dbReference type="AlphaFoldDB" id="A0A150TZZ8"/>
<name>A0A150TZZ8_SORCE</name>
<accession>A0A150TZZ8</accession>
<gene>
    <name evidence="2" type="ORF">BE04_50885</name>
    <name evidence="3" type="ORF">BE21_13575</name>
</gene>
<evidence type="ECO:0000259" key="1">
    <source>
        <dbReference type="SMART" id="SM00382"/>
    </source>
</evidence>
<dbReference type="GO" id="GO:0005524">
    <property type="term" value="F:ATP binding"/>
    <property type="evidence" value="ECO:0007669"/>
    <property type="project" value="InterPro"/>
</dbReference>
<evidence type="ECO:0000313" key="2">
    <source>
        <dbReference type="EMBL" id="KYF63054.1"/>
    </source>
</evidence>
<dbReference type="SUPFAM" id="SSF52540">
    <property type="entry name" value="P-loop containing nucleoside triphosphate hydrolases"/>
    <property type="match status" value="1"/>
</dbReference>
<evidence type="ECO:0000313" key="3">
    <source>
        <dbReference type="EMBL" id="KYG10186.1"/>
    </source>
</evidence>
<sequence>MATAEQLKALLKSYSEGDEKRFYAVAMQVAAHAARQGHGKLAQEMRDIIDAAKAKEPPPRGERAPVPVVQPRGELAGLLSVSYPKTRLSDMVLEPALQARLSRILLEQRQREKLLAHGLAPRRKILLVGPPGTGKTLTARALAGELSQPLFAIVLDGVITKFMGETAAKLRIVFDALQRTRGVYLFDEFDALGSHRTSQNDVGEIRRVLNSFLQFLEQDESESLIVAATNHAELLDRALFRRFDDVLEYSLPDDALAEQILRSRLARLDTQRIDWAQLVQAAHGLSYAELVRACEDAAKDAVLSDRDEVTTRGMLDALGARRESQP</sequence>
<proteinExistence type="predicted"/>
<dbReference type="SMART" id="SM00382">
    <property type="entry name" value="AAA"/>
    <property type="match status" value="1"/>
</dbReference>
<dbReference type="Gene3D" id="1.10.8.60">
    <property type="match status" value="1"/>
</dbReference>
<reference evidence="4 5" key="1">
    <citation type="submission" date="2014-02" db="EMBL/GenBank/DDBJ databases">
        <title>The small core and large imbalanced accessory genome model reveals a collaborative survival strategy of Sorangium cellulosum strains in nature.</title>
        <authorList>
            <person name="Han K."/>
            <person name="Peng R."/>
            <person name="Blom J."/>
            <person name="Li Y.-Z."/>
        </authorList>
    </citation>
    <scope>NUCLEOTIDE SEQUENCE [LARGE SCALE GENOMIC DNA]</scope>
    <source>
        <strain evidence="3 4">So0007-03</strain>
        <strain evidence="2 5">So0157-18</strain>
    </source>
</reference>
<dbReference type="Gene3D" id="3.40.50.300">
    <property type="entry name" value="P-loop containing nucleotide triphosphate hydrolases"/>
    <property type="match status" value="1"/>
</dbReference>
<dbReference type="InterPro" id="IPR003593">
    <property type="entry name" value="AAA+_ATPase"/>
</dbReference>
<organism evidence="3 4">
    <name type="scientific">Sorangium cellulosum</name>
    <name type="common">Polyangium cellulosum</name>
    <dbReference type="NCBI Taxonomy" id="56"/>
    <lineage>
        <taxon>Bacteria</taxon>
        <taxon>Pseudomonadati</taxon>
        <taxon>Myxococcota</taxon>
        <taxon>Polyangia</taxon>
        <taxon>Polyangiales</taxon>
        <taxon>Polyangiaceae</taxon>
        <taxon>Sorangium</taxon>
    </lineage>
</organism>
<dbReference type="Pfam" id="PF00004">
    <property type="entry name" value="AAA"/>
    <property type="match status" value="1"/>
</dbReference>
<dbReference type="Proteomes" id="UP000075604">
    <property type="component" value="Unassembled WGS sequence"/>
</dbReference>